<name>A0ABW7Y6N7_STRCE</name>
<sequence length="48" mass="5232">MHAALRSPERWIPGSGQDIAVKVGPRIERARTRPGDDDGPDIIAIALR</sequence>
<evidence type="ECO:0000313" key="1">
    <source>
        <dbReference type="EMBL" id="MFI5678044.1"/>
    </source>
</evidence>
<organism evidence="1 2">
    <name type="scientific">Streptomyces cellulosae</name>
    <dbReference type="NCBI Taxonomy" id="1968"/>
    <lineage>
        <taxon>Bacteria</taxon>
        <taxon>Bacillati</taxon>
        <taxon>Actinomycetota</taxon>
        <taxon>Actinomycetes</taxon>
        <taxon>Kitasatosporales</taxon>
        <taxon>Streptomycetaceae</taxon>
        <taxon>Streptomyces</taxon>
    </lineage>
</organism>
<evidence type="ECO:0000313" key="2">
    <source>
        <dbReference type="Proteomes" id="UP001612415"/>
    </source>
</evidence>
<proteinExistence type="predicted"/>
<dbReference type="Proteomes" id="UP001612415">
    <property type="component" value="Unassembled WGS sequence"/>
</dbReference>
<protein>
    <recommendedName>
        <fullName evidence="3">PPM-type phosphatase domain-containing protein</fullName>
    </recommendedName>
</protein>
<dbReference type="EMBL" id="JBITDC010000009">
    <property type="protein sequence ID" value="MFI5678044.1"/>
    <property type="molecule type" value="Genomic_DNA"/>
</dbReference>
<comment type="caution">
    <text evidence="1">The sequence shown here is derived from an EMBL/GenBank/DDBJ whole genome shotgun (WGS) entry which is preliminary data.</text>
</comment>
<accession>A0ABW7Y6N7</accession>
<dbReference type="RefSeq" id="WP_398658602.1">
    <property type="nucleotide sequence ID" value="NZ_JBITDC010000009.1"/>
</dbReference>
<reference evidence="1 2" key="1">
    <citation type="submission" date="2024-10" db="EMBL/GenBank/DDBJ databases">
        <title>The Natural Products Discovery Center: Release of the First 8490 Sequenced Strains for Exploring Actinobacteria Biosynthetic Diversity.</title>
        <authorList>
            <person name="Kalkreuter E."/>
            <person name="Kautsar S.A."/>
            <person name="Yang D."/>
            <person name="Bader C.D."/>
            <person name="Teijaro C.N."/>
            <person name="Fluegel L."/>
            <person name="Davis C.M."/>
            <person name="Simpson J.R."/>
            <person name="Lauterbach L."/>
            <person name="Steele A.D."/>
            <person name="Gui C."/>
            <person name="Meng S."/>
            <person name="Li G."/>
            <person name="Viehrig K."/>
            <person name="Ye F."/>
            <person name="Su P."/>
            <person name="Kiefer A.F."/>
            <person name="Nichols A."/>
            <person name="Cepeda A.J."/>
            <person name="Yan W."/>
            <person name="Fan B."/>
            <person name="Jiang Y."/>
            <person name="Adhikari A."/>
            <person name="Zheng C.-J."/>
            <person name="Schuster L."/>
            <person name="Cowan T.M."/>
            <person name="Smanski M.J."/>
            <person name="Chevrette M.G."/>
            <person name="De Carvalho L.P.S."/>
            <person name="Shen B."/>
        </authorList>
    </citation>
    <scope>NUCLEOTIDE SEQUENCE [LARGE SCALE GENOMIC DNA]</scope>
    <source>
        <strain evidence="1 2">NPDC051599</strain>
    </source>
</reference>
<keyword evidence="2" id="KW-1185">Reference proteome</keyword>
<evidence type="ECO:0008006" key="3">
    <source>
        <dbReference type="Google" id="ProtNLM"/>
    </source>
</evidence>
<gene>
    <name evidence="1" type="ORF">ACIA8P_25810</name>
</gene>